<dbReference type="Gene3D" id="3.80.10.10">
    <property type="entry name" value="Ribonuclease Inhibitor"/>
    <property type="match status" value="1"/>
</dbReference>
<evidence type="ECO:0008006" key="4">
    <source>
        <dbReference type="Google" id="ProtNLM"/>
    </source>
</evidence>
<reference evidence="2" key="1">
    <citation type="journal article" date="2020" name="Stud. Mycol.">
        <title>101 Dothideomycetes genomes: a test case for predicting lifestyles and emergence of pathogens.</title>
        <authorList>
            <person name="Haridas S."/>
            <person name="Albert R."/>
            <person name="Binder M."/>
            <person name="Bloem J."/>
            <person name="Labutti K."/>
            <person name="Salamov A."/>
            <person name="Andreopoulos B."/>
            <person name="Baker S."/>
            <person name="Barry K."/>
            <person name="Bills G."/>
            <person name="Bluhm B."/>
            <person name="Cannon C."/>
            <person name="Castanera R."/>
            <person name="Culley D."/>
            <person name="Daum C."/>
            <person name="Ezra D."/>
            <person name="Gonzalez J."/>
            <person name="Henrissat B."/>
            <person name="Kuo A."/>
            <person name="Liang C."/>
            <person name="Lipzen A."/>
            <person name="Lutzoni F."/>
            <person name="Magnuson J."/>
            <person name="Mondo S."/>
            <person name="Nolan M."/>
            <person name="Ohm R."/>
            <person name="Pangilinan J."/>
            <person name="Park H.-J."/>
            <person name="Ramirez L."/>
            <person name="Alfaro M."/>
            <person name="Sun H."/>
            <person name="Tritt A."/>
            <person name="Yoshinaga Y."/>
            <person name="Zwiers L.-H."/>
            <person name="Turgeon B."/>
            <person name="Goodwin S."/>
            <person name="Spatafora J."/>
            <person name="Crous P."/>
            <person name="Grigoriev I."/>
        </authorList>
    </citation>
    <scope>NUCLEOTIDE SEQUENCE</scope>
    <source>
        <strain evidence="2">CBS 116005</strain>
    </source>
</reference>
<dbReference type="SUPFAM" id="SSF52058">
    <property type="entry name" value="L domain-like"/>
    <property type="match status" value="1"/>
</dbReference>
<evidence type="ECO:0000313" key="3">
    <source>
        <dbReference type="Proteomes" id="UP000799436"/>
    </source>
</evidence>
<evidence type="ECO:0000313" key="2">
    <source>
        <dbReference type="EMBL" id="KAF2773476.1"/>
    </source>
</evidence>
<accession>A0A6G1LKU3</accession>
<dbReference type="EMBL" id="ML995811">
    <property type="protein sequence ID" value="KAF2773476.1"/>
    <property type="molecule type" value="Genomic_DNA"/>
</dbReference>
<dbReference type="InterPro" id="IPR032675">
    <property type="entry name" value="LRR_dom_sf"/>
</dbReference>
<gene>
    <name evidence="2" type="ORF">EJ03DRAFT_333584</name>
</gene>
<evidence type="ECO:0000256" key="1">
    <source>
        <dbReference type="SAM" id="MobiDB-lite"/>
    </source>
</evidence>
<sequence length="546" mass="62005">MLCHLLKLPDELIVSIVDCLGHDLEPLRQLAQVNAQFQALAEERLYRHIFFRRDIELQRLHAAISISPSRAKAVKSIDLRCQLDDAEFDLFCFRRRVKEGSSNFELVADLLVKTLNVRELTMESPYCNVVQGIPMWEPTNDATWGRTLLAWFRPITMATDMTSTSPPMQSLKKLTLHLNGVEREFWTAENQYADVFALENLEDLHLSSVNIIDTTACNLKRHSTNLKKLKLDEANISMKGLRTILAIPRALEHLYLGENVHSPEQQDYPPGQEYNTLIDRNPDEFLDILSQHASTLQTLTYIPSITPLYFSHRPDIRLSGPGLHHFLKLELITIHSYLSLSTIRSLFFRTPDHAPPNLQSLHITSGFAELILDAPPADNFELSLPIRRLALHTPTTLPNLKTLKFTLDRIDLTPETRHLIAVIGRSLMTTGTTLRDCGVQFEVFQLPPRGRVVAPLLYGEDVRAETRVFSNMEGPGRFVASVAGWRGGVAVWRQEVYGDGVEGGSESEREDEGEEWETASEFDGEHEEEEEEEEDDEFGVMDGLQE</sequence>
<proteinExistence type="predicted"/>
<feature type="compositionally biased region" description="Acidic residues" evidence="1">
    <location>
        <begin position="508"/>
        <end position="546"/>
    </location>
</feature>
<feature type="region of interest" description="Disordered" evidence="1">
    <location>
        <begin position="499"/>
        <end position="546"/>
    </location>
</feature>
<dbReference type="Proteomes" id="UP000799436">
    <property type="component" value="Unassembled WGS sequence"/>
</dbReference>
<organism evidence="2 3">
    <name type="scientific">Teratosphaeria nubilosa</name>
    <dbReference type="NCBI Taxonomy" id="161662"/>
    <lineage>
        <taxon>Eukaryota</taxon>
        <taxon>Fungi</taxon>
        <taxon>Dikarya</taxon>
        <taxon>Ascomycota</taxon>
        <taxon>Pezizomycotina</taxon>
        <taxon>Dothideomycetes</taxon>
        <taxon>Dothideomycetidae</taxon>
        <taxon>Mycosphaerellales</taxon>
        <taxon>Teratosphaeriaceae</taxon>
        <taxon>Teratosphaeria</taxon>
    </lineage>
</organism>
<dbReference type="OrthoDB" id="2522477at2759"/>
<dbReference type="AlphaFoldDB" id="A0A6G1LKU3"/>
<name>A0A6G1LKU3_9PEZI</name>
<protein>
    <recommendedName>
        <fullName evidence="4">F-box domain-containing protein</fullName>
    </recommendedName>
</protein>
<keyword evidence="3" id="KW-1185">Reference proteome</keyword>